<dbReference type="InterPro" id="IPR003399">
    <property type="entry name" value="Mce/MlaD"/>
</dbReference>
<dbReference type="PANTHER" id="PTHR30462:SF0">
    <property type="entry name" value="INTERMEMBRANE TRANSPORT PROTEIN YEBT"/>
    <property type="match status" value="1"/>
</dbReference>
<feature type="transmembrane region" description="Helical" evidence="7">
    <location>
        <begin position="21"/>
        <end position="42"/>
    </location>
</feature>
<comment type="subcellular location">
    <subcellularLocation>
        <location evidence="1">Cell inner membrane</location>
    </subcellularLocation>
</comment>
<dbReference type="HOGENOM" id="CLU_018765_4_0_4"/>
<keyword evidence="2" id="KW-1003">Cell membrane</keyword>
<keyword evidence="4 7" id="KW-0812">Transmembrane</keyword>
<keyword evidence="5 7" id="KW-1133">Transmembrane helix</keyword>
<sequence length="431" mass="46179">MNRPRTPRTRADVRRSAWPGWVWIVPVATLGVVGWLAIRALAERGETVTVVFSDAHGMKVDDTEVTLRGVKVGKLSGIALSPDGQHVEATLAIARAEEQYLRSGTRFFLRGAQPEMSDPSSLRALVVGPEIVMEPGPGRPARHFDGTERRPALAPRHGPVVSYVVRFAGAAGELKDGAPVKLRGFQVGTVTRVRLSYDVASEQLGTPVQIALEPSALGITGVQPPADGNWRPIVDRMLGRLVARGLRARLVQDPPLVGARMISLDFVRDAPAATLAAAEGPAEIPSVESADFDAIAARANDIAGKIDALPIRETGDDVRNIAARINALAASPQLRDSLAHIDRSVAQIDRTLQQVSPQIGPLVAQLRDTANAADQAVASARRTLDDDGTAESSLPAALRELTDTARSVRALADYLDRHPEAIVRGRREEKP</sequence>
<evidence type="ECO:0000256" key="5">
    <source>
        <dbReference type="ARBA" id="ARBA00022989"/>
    </source>
</evidence>
<gene>
    <name evidence="9" type="ordered locus">BMULJ_05700</name>
</gene>
<feature type="domain" description="Mce/MlaD" evidence="8">
    <location>
        <begin position="161"/>
        <end position="265"/>
    </location>
</feature>
<protein>
    <submittedName>
        <fullName evidence="9">Paraquat-inducible protein B</fullName>
    </submittedName>
</protein>
<evidence type="ECO:0000259" key="8">
    <source>
        <dbReference type="Pfam" id="PF02470"/>
    </source>
</evidence>
<dbReference type="KEGG" id="bmj:BMULJ_05700"/>
<dbReference type="GO" id="GO:0005886">
    <property type="term" value="C:plasma membrane"/>
    <property type="evidence" value="ECO:0007669"/>
    <property type="project" value="UniProtKB-SubCell"/>
</dbReference>
<dbReference type="EMBL" id="AP009387">
    <property type="protein sequence ID" value="BAG47522.1"/>
    <property type="molecule type" value="Genomic_DNA"/>
</dbReference>
<evidence type="ECO:0000256" key="3">
    <source>
        <dbReference type="ARBA" id="ARBA00022519"/>
    </source>
</evidence>
<accession>A0A0H3KQD9</accession>
<evidence type="ECO:0000313" key="10">
    <source>
        <dbReference type="Proteomes" id="UP000008815"/>
    </source>
</evidence>
<keyword evidence="10" id="KW-1185">Reference proteome</keyword>
<reference evidence="9 10" key="1">
    <citation type="submission" date="2007-04" db="EMBL/GenBank/DDBJ databases">
        <title>Complete genome sequence of Burkholderia multivorans ATCC 17616.</title>
        <authorList>
            <person name="Ohtsubo Y."/>
            <person name="Yamashita A."/>
            <person name="Kurokawa K."/>
            <person name="Takami H."/>
            <person name="Yuhara S."/>
            <person name="Nishiyama E."/>
            <person name="Endo R."/>
            <person name="Miyazaki R."/>
            <person name="Ono A."/>
            <person name="Yano K."/>
            <person name="Ito M."/>
            <person name="Sota M."/>
            <person name="Yuji N."/>
            <person name="Hattori M."/>
            <person name="Tsuda M."/>
        </authorList>
    </citation>
    <scope>NUCLEOTIDE SEQUENCE [LARGE SCALE GENOMIC DNA]</scope>
    <source>
        <strain evidence="10">ATCC 17616 / 249</strain>
    </source>
</reference>
<evidence type="ECO:0000256" key="7">
    <source>
        <dbReference type="SAM" id="Phobius"/>
    </source>
</evidence>
<evidence type="ECO:0000256" key="4">
    <source>
        <dbReference type="ARBA" id="ARBA00022692"/>
    </source>
</evidence>
<dbReference type="GeneID" id="93169219"/>
<dbReference type="Pfam" id="PF02470">
    <property type="entry name" value="MlaD"/>
    <property type="match status" value="2"/>
</dbReference>
<dbReference type="PANTHER" id="PTHR30462">
    <property type="entry name" value="INTERMEMBRANE TRANSPORT PROTEIN PQIB-RELATED"/>
    <property type="match status" value="1"/>
</dbReference>
<dbReference type="Proteomes" id="UP000008815">
    <property type="component" value="Chromosome 3"/>
</dbReference>
<evidence type="ECO:0000256" key="1">
    <source>
        <dbReference type="ARBA" id="ARBA00004533"/>
    </source>
</evidence>
<evidence type="ECO:0000313" key="9">
    <source>
        <dbReference type="EMBL" id="BAG47522.1"/>
    </source>
</evidence>
<keyword evidence="6 7" id="KW-0472">Membrane</keyword>
<dbReference type="InterPro" id="IPR051800">
    <property type="entry name" value="PqiA-PqiB_transport"/>
</dbReference>
<keyword evidence="3" id="KW-0997">Cell inner membrane</keyword>
<organism evidence="9 10">
    <name type="scientific">Burkholderia multivorans (strain ATCC 17616 / 249)</name>
    <dbReference type="NCBI Taxonomy" id="395019"/>
    <lineage>
        <taxon>Bacteria</taxon>
        <taxon>Pseudomonadati</taxon>
        <taxon>Pseudomonadota</taxon>
        <taxon>Betaproteobacteria</taxon>
        <taxon>Burkholderiales</taxon>
        <taxon>Burkholderiaceae</taxon>
        <taxon>Burkholderia</taxon>
        <taxon>Burkholderia cepacia complex</taxon>
    </lineage>
</organism>
<evidence type="ECO:0000256" key="2">
    <source>
        <dbReference type="ARBA" id="ARBA00022475"/>
    </source>
</evidence>
<dbReference type="eggNOG" id="COG1463">
    <property type="taxonomic scope" value="Bacteria"/>
</dbReference>
<proteinExistence type="predicted"/>
<feature type="domain" description="Mce/MlaD" evidence="8">
    <location>
        <begin position="45"/>
        <end position="111"/>
    </location>
</feature>
<dbReference type="KEGG" id="bmu:Bmul_5822"/>
<name>A0A0H3KQD9_BURM1</name>
<dbReference type="RefSeq" id="WP_012218182.1">
    <property type="nucleotide sequence ID" value="NC_010087.1"/>
</dbReference>
<evidence type="ECO:0000256" key="6">
    <source>
        <dbReference type="ARBA" id="ARBA00023136"/>
    </source>
</evidence>
<dbReference type="AlphaFoldDB" id="A0A0H3KQD9"/>
<dbReference type="STRING" id="395019.BMULJ_05700"/>
<dbReference type="eggNOG" id="COG3008">
    <property type="taxonomic scope" value="Bacteria"/>
</dbReference>